<dbReference type="EMBL" id="DRNF01000344">
    <property type="protein sequence ID" value="HHJ81059.1"/>
    <property type="molecule type" value="Genomic_DNA"/>
</dbReference>
<feature type="non-terminal residue" evidence="2">
    <location>
        <position position="1"/>
    </location>
</feature>
<evidence type="ECO:0000313" key="2">
    <source>
        <dbReference type="EMBL" id="HHJ81059.1"/>
    </source>
</evidence>
<dbReference type="Gene3D" id="3.30.70.270">
    <property type="match status" value="1"/>
</dbReference>
<comment type="caution">
    <text evidence="2">The sequence shown here is derived from an EMBL/GenBank/DDBJ whole genome shotgun (WGS) entry which is preliminary data.</text>
</comment>
<dbReference type="InterPro" id="IPR000160">
    <property type="entry name" value="GGDEF_dom"/>
</dbReference>
<gene>
    <name evidence="2" type="ORF">ENJ65_05450</name>
</gene>
<dbReference type="SUPFAM" id="SSF55073">
    <property type="entry name" value="Nucleotide cyclase"/>
    <property type="match status" value="1"/>
</dbReference>
<evidence type="ECO:0000259" key="1">
    <source>
        <dbReference type="PROSITE" id="PS50887"/>
    </source>
</evidence>
<dbReference type="AlphaFoldDB" id="A0A832J483"/>
<reference evidence="2" key="1">
    <citation type="journal article" date="2020" name="mSystems">
        <title>Genome- and Community-Level Interaction Insights into Carbon Utilization and Element Cycling Functions of Hydrothermarchaeota in Hydrothermal Sediment.</title>
        <authorList>
            <person name="Zhou Z."/>
            <person name="Liu Y."/>
            <person name="Xu W."/>
            <person name="Pan J."/>
            <person name="Luo Z.H."/>
            <person name="Li M."/>
        </authorList>
    </citation>
    <scope>NUCLEOTIDE SEQUENCE [LARGE SCALE GENOMIC DNA]</scope>
    <source>
        <strain evidence="2">HyVt-505</strain>
    </source>
</reference>
<dbReference type="PROSITE" id="PS50887">
    <property type="entry name" value="GGDEF"/>
    <property type="match status" value="1"/>
</dbReference>
<dbReference type="Proteomes" id="UP000885832">
    <property type="component" value="Unassembled WGS sequence"/>
</dbReference>
<protein>
    <submittedName>
        <fullName evidence="2">Diguanylate cyclase</fullName>
    </submittedName>
</protein>
<sequence length="67" mass="7227">AEAIRVCQRFITAFEQTSTGTTISIGIANSSPDKQMDADNLIKAADKQMYKAKQKAHKDGASHICTA</sequence>
<feature type="domain" description="GGDEF" evidence="1">
    <location>
        <begin position="1"/>
        <end position="67"/>
    </location>
</feature>
<dbReference type="Pfam" id="PF00990">
    <property type="entry name" value="GGDEF"/>
    <property type="match status" value="1"/>
</dbReference>
<dbReference type="InterPro" id="IPR043128">
    <property type="entry name" value="Rev_trsase/Diguanyl_cyclase"/>
</dbReference>
<organism evidence="2">
    <name type="scientific">Candidatus Tenderia electrophaga</name>
    <dbReference type="NCBI Taxonomy" id="1748243"/>
    <lineage>
        <taxon>Bacteria</taxon>
        <taxon>Pseudomonadati</taxon>
        <taxon>Pseudomonadota</taxon>
        <taxon>Gammaproteobacteria</taxon>
        <taxon>Candidatus Tenderiales</taxon>
        <taxon>Candidatus Tenderiaceae</taxon>
        <taxon>Candidatus Tenderia</taxon>
    </lineage>
</organism>
<proteinExistence type="predicted"/>
<dbReference type="InterPro" id="IPR029787">
    <property type="entry name" value="Nucleotide_cyclase"/>
</dbReference>
<accession>A0A832J483</accession>
<name>A0A832J483_9GAMM</name>